<sequence>MSPERNPPPYKKQRSEHSETTILESPGSSLATLLESVRISHGNEGVTFVMNKIREAIDHGMKGGSKEDLKTAEHAVIELLRSPSILKDSSKSDILEAAFRDGSSVVCSNCGGLIKRDRWSNHVQFWCNVEEGEGDDGGEGNDEGEGNNNGQEEEFFDTRGDEMDLT</sequence>
<feature type="region of interest" description="Disordered" evidence="1">
    <location>
        <begin position="130"/>
        <end position="166"/>
    </location>
</feature>
<dbReference type="PANTHER" id="PTHR35513">
    <property type="entry name" value="OS02G0158600 PROTEIN"/>
    <property type="match status" value="1"/>
</dbReference>
<feature type="compositionally biased region" description="Pro residues" evidence="1">
    <location>
        <begin position="1"/>
        <end position="10"/>
    </location>
</feature>
<reference evidence="4" key="1">
    <citation type="journal article" date="2023" name="Commun. Biol.">
        <title>Genome analysis of Parmales, the sister group of diatoms, reveals the evolutionary specialization of diatoms from phago-mixotrophs to photoautotrophs.</title>
        <authorList>
            <person name="Ban H."/>
            <person name="Sato S."/>
            <person name="Yoshikawa S."/>
            <person name="Yamada K."/>
            <person name="Nakamura Y."/>
            <person name="Ichinomiya M."/>
            <person name="Sato N."/>
            <person name="Blanc-Mathieu R."/>
            <person name="Endo H."/>
            <person name="Kuwata A."/>
            <person name="Ogata H."/>
        </authorList>
    </citation>
    <scope>NUCLEOTIDE SEQUENCE [LARGE SCALE GENOMIC DNA]</scope>
</reference>
<dbReference type="EMBL" id="BRYA01000686">
    <property type="protein sequence ID" value="GMI29658.1"/>
    <property type="molecule type" value="Genomic_DNA"/>
</dbReference>
<feature type="domain" description="C2HC zinc finger plants" evidence="2">
    <location>
        <begin position="84"/>
        <end position="128"/>
    </location>
</feature>
<dbReference type="AlphaFoldDB" id="A0A9W7FZM7"/>
<proteinExistence type="predicted"/>
<evidence type="ECO:0000256" key="1">
    <source>
        <dbReference type="SAM" id="MobiDB-lite"/>
    </source>
</evidence>
<dbReference type="OrthoDB" id="436688at2759"/>
<dbReference type="Pfam" id="PF25017">
    <property type="entry name" value="zf-C2HC_3"/>
    <property type="match status" value="1"/>
</dbReference>
<organism evidence="3 4">
    <name type="scientific">Triparma columacea</name>
    <dbReference type="NCBI Taxonomy" id="722753"/>
    <lineage>
        <taxon>Eukaryota</taxon>
        <taxon>Sar</taxon>
        <taxon>Stramenopiles</taxon>
        <taxon>Ochrophyta</taxon>
        <taxon>Bolidophyceae</taxon>
        <taxon>Parmales</taxon>
        <taxon>Triparmaceae</taxon>
        <taxon>Triparma</taxon>
    </lineage>
</organism>
<feature type="compositionally biased region" description="Basic and acidic residues" evidence="1">
    <location>
        <begin position="156"/>
        <end position="166"/>
    </location>
</feature>
<evidence type="ECO:0000259" key="2">
    <source>
        <dbReference type="Pfam" id="PF25017"/>
    </source>
</evidence>
<dbReference type="PANTHER" id="PTHR35513:SF1">
    <property type="entry name" value="OS02G0158600 PROTEIN"/>
    <property type="match status" value="1"/>
</dbReference>
<dbReference type="Proteomes" id="UP001165065">
    <property type="component" value="Unassembled WGS sequence"/>
</dbReference>
<evidence type="ECO:0000313" key="4">
    <source>
        <dbReference type="Proteomes" id="UP001165065"/>
    </source>
</evidence>
<comment type="caution">
    <text evidence="3">The sequence shown here is derived from an EMBL/GenBank/DDBJ whole genome shotgun (WGS) entry which is preliminary data.</text>
</comment>
<evidence type="ECO:0000313" key="3">
    <source>
        <dbReference type="EMBL" id="GMI29658.1"/>
    </source>
</evidence>
<accession>A0A9W7FZM7</accession>
<feature type="region of interest" description="Disordered" evidence="1">
    <location>
        <begin position="1"/>
        <end position="25"/>
    </location>
</feature>
<protein>
    <recommendedName>
        <fullName evidence="2">C2HC zinc finger plants domain-containing protein</fullName>
    </recommendedName>
</protein>
<dbReference type="InterPro" id="IPR056971">
    <property type="entry name" value="Znf-C2HC_3"/>
</dbReference>
<feature type="compositionally biased region" description="Acidic residues" evidence="1">
    <location>
        <begin position="130"/>
        <end position="155"/>
    </location>
</feature>
<gene>
    <name evidence="3" type="ORF">TrCOL_g8769</name>
</gene>
<name>A0A9W7FZM7_9STRA</name>
<keyword evidence="4" id="KW-1185">Reference proteome</keyword>